<evidence type="ECO:0000259" key="8">
    <source>
        <dbReference type="Pfam" id="PF02687"/>
    </source>
</evidence>
<dbReference type="PANTHER" id="PTHR30572:SF4">
    <property type="entry name" value="ABC TRANSPORTER PERMEASE YTRF"/>
    <property type="match status" value="1"/>
</dbReference>
<accession>A0A857JDF5</accession>
<evidence type="ECO:0000256" key="3">
    <source>
        <dbReference type="ARBA" id="ARBA00022692"/>
    </source>
</evidence>
<dbReference type="GO" id="GO:0005886">
    <property type="term" value="C:plasma membrane"/>
    <property type="evidence" value="ECO:0007669"/>
    <property type="project" value="UniProtKB-SubCell"/>
</dbReference>
<keyword evidence="10" id="KW-0067">ATP-binding</keyword>
<dbReference type="InterPro" id="IPR003838">
    <property type="entry name" value="ABC3_permease_C"/>
</dbReference>
<feature type="domain" description="MacB-like periplasmic core" evidence="9">
    <location>
        <begin position="32"/>
        <end position="259"/>
    </location>
</feature>
<keyword evidence="4 7" id="KW-1133">Transmembrane helix</keyword>
<gene>
    <name evidence="10" type="ORF">FX988_00268</name>
</gene>
<evidence type="ECO:0000256" key="1">
    <source>
        <dbReference type="ARBA" id="ARBA00004651"/>
    </source>
</evidence>
<comment type="similarity">
    <text evidence="6">Belongs to the ABC-4 integral membrane protein family.</text>
</comment>
<dbReference type="AlphaFoldDB" id="A0A857JDF5"/>
<organism evidence="10 11">
    <name type="scientific">Paraglaciecola mesophila</name>
    <dbReference type="NCBI Taxonomy" id="197222"/>
    <lineage>
        <taxon>Bacteria</taxon>
        <taxon>Pseudomonadati</taxon>
        <taxon>Pseudomonadota</taxon>
        <taxon>Gammaproteobacteria</taxon>
        <taxon>Alteromonadales</taxon>
        <taxon>Alteromonadaceae</taxon>
        <taxon>Paraglaciecola</taxon>
    </lineage>
</organism>
<dbReference type="Pfam" id="PF12704">
    <property type="entry name" value="MacB_PCD"/>
    <property type="match status" value="1"/>
</dbReference>
<evidence type="ECO:0000256" key="5">
    <source>
        <dbReference type="ARBA" id="ARBA00023136"/>
    </source>
</evidence>
<dbReference type="Pfam" id="PF02687">
    <property type="entry name" value="FtsX"/>
    <property type="match status" value="1"/>
</dbReference>
<proteinExistence type="inferred from homology"/>
<dbReference type="GO" id="GO:0022857">
    <property type="term" value="F:transmembrane transporter activity"/>
    <property type="evidence" value="ECO:0007669"/>
    <property type="project" value="TreeGrafter"/>
</dbReference>
<dbReference type="GO" id="GO:0016787">
    <property type="term" value="F:hydrolase activity"/>
    <property type="evidence" value="ECO:0007669"/>
    <property type="project" value="UniProtKB-KW"/>
</dbReference>
<feature type="transmembrane region" description="Helical" evidence="7">
    <location>
        <begin position="380"/>
        <end position="398"/>
    </location>
</feature>
<dbReference type="Proteomes" id="UP000464524">
    <property type="component" value="Chromosome"/>
</dbReference>
<evidence type="ECO:0000313" key="10">
    <source>
        <dbReference type="EMBL" id="QHJ10059.1"/>
    </source>
</evidence>
<keyword evidence="5 7" id="KW-0472">Membrane</keyword>
<comment type="subcellular location">
    <subcellularLocation>
        <location evidence="1">Cell membrane</location>
        <topology evidence="1">Multi-pass membrane protein</topology>
    </subcellularLocation>
</comment>
<name>A0A857JDF5_9ALTE</name>
<dbReference type="GO" id="GO:0005524">
    <property type="term" value="F:ATP binding"/>
    <property type="evidence" value="ECO:0007669"/>
    <property type="project" value="UniProtKB-KW"/>
</dbReference>
<feature type="transmembrane region" description="Helical" evidence="7">
    <location>
        <begin position="290"/>
        <end position="318"/>
    </location>
</feature>
<feature type="transmembrane region" description="Helical" evidence="7">
    <location>
        <begin position="347"/>
        <end position="368"/>
    </location>
</feature>
<feature type="transmembrane region" description="Helical" evidence="7">
    <location>
        <begin position="28"/>
        <end position="52"/>
    </location>
</feature>
<dbReference type="InterPro" id="IPR025857">
    <property type="entry name" value="MacB_PCD"/>
</dbReference>
<evidence type="ECO:0000313" key="11">
    <source>
        <dbReference type="Proteomes" id="UP000464524"/>
    </source>
</evidence>
<reference evidence="10 11" key="1">
    <citation type="submission" date="2019-12" db="EMBL/GenBank/DDBJ databases">
        <title>Genome sequencing and assembly of endphytes of Porphyra tenera.</title>
        <authorList>
            <person name="Park J.M."/>
            <person name="Shin R."/>
            <person name="Jo S.H."/>
        </authorList>
    </citation>
    <scope>NUCLEOTIDE SEQUENCE [LARGE SCALE GENOMIC DNA]</scope>
    <source>
        <strain evidence="10 11">GPM4</strain>
    </source>
</reference>
<keyword evidence="2" id="KW-1003">Cell membrane</keyword>
<keyword evidence="10" id="KW-0378">Hydrolase</keyword>
<dbReference type="RefSeq" id="WP_160177990.1">
    <property type="nucleotide sequence ID" value="NZ_CP047656.1"/>
</dbReference>
<sequence length="416" mass="45654">MTDSKSPSFFAENWEIGPIFRALLRNKVGAMLIALQIAFTMTIVVNAIYIIVERSDKMQRPSGIDEANSFYISSVGFSHDFNSLVTTQEDLNLIRSLDGVIDAVQINAVPLSGSGWSMSLQTQPGAEFDGTGTAVYMIDEHGLNSLDVALVAGENFSPTDIQTRQSSQTHWPDKVMITLAMANRLFPDEGLTALGKTVYINDIEPMIITGIVDQLQAPWVGWDNVENVMLTPEIRDAKSSRYFVRTKPGQRDRIMNEVESQLAKSNSGRIIRDMRSVEETRVRAYRDNSAMISILVTVMTILVIVTGLGIVGLASFSVNQRKKQIGTRRALGASQLSIVRYFMLENFLISSAGVVIGAALTIVLNIVLVDAFSLDPITWYYIPLGMVALWLVGQLAVFGPARKAANIAPALATRSV</sequence>
<evidence type="ECO:0000259" key="9">
    <source>
        <dbReference type="Pfam" id="PF12704"/>
    </source>
</evidence>
<dbReference type="EC" id="3.6.3.-" evidence="10"/>
<evidence type="ECO:0000256" key="2">
    <source>
        <dbReference type="ARBA" id="ARBA00022475"/>
    </source>
</evidence>
<feature type="domain" description="ABC3 transporter permease C-terminal" evidence="8">
    <location>
        <begin position="297"/>
        <end position="409"/>
    </location>
</feature>
<keyword evidence="11" id="KW-1185">Reference proteome</keyword>
<evidence type="ECO:0000256" key="4">
    <source>
        <dbReference type="ARBA" id="ARBA00022989"/>
    </source>
</evidence>
<protein>
    <submittedName>
        <fullName evidence="10">Macrolide export ATP-binding/permease protein MacB</fullName>
        <ecNumber evidence="10">3.6.3.-</ecNumber>
    </submittedName>
</protein>
<evidence type="ECO:0000256" key="7">
    <source>
        <dbReference type="SAM" id="Phobius"/>
    </source>
</evidence>
<dbReference type="KEGG" id="pmes:FX988_00268"/>
<evidence type="ECO:0000256" key="6">
    <source>
        <dbReference type="ARBA" id="ARBA00038076"/>
    </source>
</evidence>
<dbReference type="EMBL" id="CP047656">
    <property type="protein sequence ID" value="QHJ10059.1"/>
    <property type="molecule type" value="Genomic_DNA"/>
</dbReference>
<keyword evidence="10" id="KW-0547">Nucleotide-binding</keyword>
<dbReference type="InterPro" id="IPR050250">
    <property type="entry name" value="Macrolide_Exporter_MacB"/>
</dbReference>
<keyword evidence="3 7" id="KW-0812">Transmembrane</keyword>
<dbReference type="OrthoDB" id="9770036at2"/>
<dbReference type="PANTHER" id="PTHR30572">
    <property type="entry name" value="MEMBRANE COMPONENT OF TRANSPORTER-RELATED"/>
    <property type="match status" value="1"/>
</dbReference>